<reference evidence="4 5" key="1">
    <citation type="submission" date="2023-05" db="EMBL/GenBank/DDBJ databases">
        <title>Novel species of genus Flectobacillus isolated from stream in China.</title>
        <authorList>
            <person name="Lu H."/>
        </authorList>
    </citation>
    <scope>NUCLEOTIDE SEQUENCE [LARGE SCALE GENOMIC DNA]</scope>
    <source>
        <strain evidence="4 5">KCTC 42575</strain>
    </source>
</reference>
<dbReference type="CDD" id="cd04084">
    <property type="entry name" value="CBM6_xylanase-like"/>
    <property type="match status" value="1"/>
</dbReference>
<feature type="domain" description="DUF1549" evidence="1">
    <location>
        <begin position="160"/>
        <end position="365"/>
    </location>
</feature>
<dbReference type="Proteomes" id="UP001236507">
    <property type="component" value="Unassembled WGS sequence"/>
</dbReference>
<dbReference type="Pfam" id="PF07587">
    <property type="entry name" value="PSD1"/>
    <property type="match status" value="1"/>
</dbReference>
<dbReference type="EMBL" id="JASHIF010000012">
    <property type="protein sequence ID" value="MDI9860731.1"/>
    <property type="molecule type" value="Genomic_DNA"/>
</dbReference>
<comment type="caution">
    <text evidence="4">The sequence shown here is derived from an EMBL/GenBank/DDBJ whole genome shotgun (WGS) entry which is preliminary data.</text>
</comment>
<keyword evidence="5" id="KW-1185">Reference proteome</keyword>
<feature type="domain" description="Cytochrome C Planctomycete-type" evidence="3">
    <location>
        <begin position="44"/>
        <end position="100"/>
    </location>
</feature>
<evidence type="ECO:0000259" key="3">
    <source>
        <dbReference type="Pfam" id="PF07635"/>
    </source>
</evidence>
<dbReference type="PANTHER" id="PTHR35889">
    <property type="entry name" value="CYCLOINULO-OLIGOSACCHARIDE FRUCTANOTRANSFERASE-RELATED"/>
    <property type="match status" value="1"/>
</dbReference>
<name>A0ABT6YAX4_9BACT</name>
<evidence type="ECO:0000313" key="4">
    <source>
        <dbReference type="EMBL" id="MDI9860731.1"/>
    </source>
</evidence>
<organism evidence="4 5">
    <name type="scientific">Flectobacillus roseus</name>
    <dbReference type="NCBI Taxonomy" id="502259"/>
    <lineage>
        <taxon>Bacteria</taxon>
        <taxon>Pseudomonadati</taxon>
        <taxon>Bacteroidota</taxon>
        <taxon>Cytophagia</taxon>
        <taxon>Cytophagales</taxon>
        <taxon>Flectobacillaceae</taxon>
        <taxon>Flectobacillus</taxon>
    </lineage>
</organism>
<feature type="domain" description="DUF1553" evidence="2">
    <location>
        <begin position="617"/>
        <end position="873"/>
    </location>
</feature>
<evidence type="ECO:0000259" key="1">
    <source>
        <dbReference type="Pfam" id="PF07583"/>
    </source>
</evidence>
<proteinExistence type="predicted"/>
<dbReference type="RefSeq" id="WP_283345348.1">
    <property type="nucleotide sequence ID" value="NZ_JASHIF010000012.1"/>
</dbReference>
<dbReference type="InterPro" id="IPR022655">
    <property type="entry name" value="DUF1553"/>
</dbReference>
<dbReference type="Pfam" id="PF07583">
    <property type="entry name" value="PSCyt2"/>
    <property type="match status" value="1"/>
</dbReference>
<accession>A0ABT6YAX4</accession>
<evidence type="ECO:0000259" key="2">
    <source>
        <dbReference type="Pfam" id="PF07587"/>
    </source>
</evidence>
<evidence type="ECO:0000313" key="5">
    <source>
        <dbReference type="Proteomes" id="UP001236507"/>
    </source>
</evidence>
<dbReference type="PANTHER" id="PTHR35889:SF3">
    <property type="entry name" value="F-BOX DOMAIN-CONTAINING PROTEIN"/>
    <property type="match status" value="1"/>
</dbReference>
<protein>
    <submittedName>
        <fullName evidence="4">DUF1553 domain-containing protein</fullName>
    </submittedName>
</protein>
<gene>
    <name evidence="4" type="ORF">QM524_16060</name>
</gene>
<sequence length="928" mass="106233">MNTNKLLFISSIVLIGGYSVYSFWGANNNVDYSTEVKPILNKHCISCHGGVKKQGGFSLLFREEALGKTESGKPAIIPGDAKHSEFIIRLTHKDPEERMPLKKEPLKKEEIEILTKWVNQGANWGEHWAFVKPEMPKVPNKSFFAGIFSWFSTKWEKNDIDYFIKNKLDEEGLSPSKQAEKSILLRRVCLDLTGLPPTDKQMQDFLNDNSDNAYEKVVDALLASPQYGERWAGMWLDMARYSDTKGYEKDEARNIWQYRDYVIKAFNKNIPYNQFIKEQLAGDLLKNPSEEQYIATAFHRNTVNNDEGGTDDEEFRNASMVDRVNTTWEMLQGTTMACVQCHSHPYDPIRHEDYYKSMAFFYNTRDEDIPDDSPYLRQFTQPEDKAKLERLKSWLKSNFGTAKEQEISHYLTFLEPKIHPHAGDQFINGALADNKYLGVRNGGSVRFKALPVEGKRHLLVAYGNKTGSPTLMEIRLGSLTGKLLTTIKLDTTQKGGWTNSWDYQLYDLPAMSGRQDWYLVFKNTKVKPDQSTCVIGSFTLLPEFPGKDRADFSQRKKDFLALISASTENTPVMLDSPKEFTRQTQVWERGNWLAKTQVVTPEVPAIFGGLPKNAPKNRLGLAMWLGSQDNPLTARVAVNRFWEQIFGIGLVETLEDFGTQGFTPTHPALLDYLAVKFMTEYQWKPKQLLKEMVMSATYQQDSKANPDLLEKDPMNRLLARGPRVRLSAEQIRDQALLVSGLLSPKMYGKSVMPYQPDGIWNTPYSSMAWKTSEKDDQYRRALYTYWRRSTPYPSMITFDGANRDICLARRIRTNTPLQALVTLNDPVYLECAKHLAQKMDHIQGSFDTQVSNTYQFTIGKPISKKKLAVFKRLYTNSLQAYRQNKSEAEKLLNICPDDNIKPKNIPDLAAKTLVASTLLNLDEFIMKE</sequence>
<dbReference type="InterPro" id="IPR011429">
    <property type="entry name" value="Cyt_c_Planctomycete-type"/>
</dbReference>
<dbReference type="InterPro" id="IPR011444">
    <property type="entry name" value="DUF1549"/>
</dbReference>
<dbReference type="Gene3D" id="2.60.120.260">
    <property type="entry name" value="Galactose-binding domain-like"/>
    <property type="match status" value="1"/>
</dbReference>
<dbReference type="Pfam" id="PF07635">
    <property type="entry name" value="PSCyt1"/>
    <property type="match status" value="1"/>
</dbReference>